<evidence type="ECO:0000313" key="2">
    <source>
        <dbReference type="Proteomes" id="UP000318017"/>
    </source>
</evidence>
<dbReference type="Proteomes" id="UP000318017">
    <property type="component" value="Chromosome"/>
</dbReference>
<name>A0A518GCP8_9BACT</name>
<organism evidence="1 2">
    <name type="scientific">Aureliella helgolandensis</name>
    <dbReference type="NCBI Taxonomy" id="2527968"/>
    <lineage>
        <taxon>Bacteria</taxon>
        <taxon>Pseudomonadati</taxon>
        <taxon>Planctomycetota</taxon>
        <taxon>Planctomycetia</taxon>
        <taxon>Pirellulales</taxon>
        <taxon>Pirellulaceae</taxon>
        <taxon>Aureliella</taxon>
    </lineage>
</organism>
<dbReference type="KEGG" id="ahel:Q31a_47450"/>
<sequence length="127" mass="14389">MLNAILILVALNSEQATHAELEGPGIHGRQALPIESTIEVFIGADVKVRLPGTDRELIKFVWHGLQFEAITNGRPSAFERIDFGKDWAAERCCIAPPFSAPLHLFRQKSYHEIWQFETFAFLPFLLN</sequence>
<dbReference type="AlphaFoldDB" id="A0A518GCP8"/>
<proteinExistence type="predicted"/>
<dbReference type="EMBL" id="CP036298">
    <property type="protein sequence ID" value="QDV26371.1"/>
    <property type="molecule type" value="Genomic_DNA"/>
</dbReference>
<accession>A0A518GCP8</accession>
<gene>
    <name evidence="1" type="ORF">Q31a_47450</name>
</gene>
<keyword evidence="2" id="KW-1185">Reference proteome</keyword>
<protein>
    <submittedName>
        <fullName evidence="1">Uncharacterized protein</fullName>
    </submittedName>
</protein>
<evidence type="ECO:0000313" key="1">
    <source>
        <dbReference type="EMBL" id="QDV26371.1"/>
    </source>
</evidence>
<reference evidence="1 2" key="1">
    <citation type="submission" date="2019-02" db="EMBL/GenBank/DDBJ databases">
        <title>Deep-cultivation of Planctomycetes and their phenomic and genomic characterization uncovers novel biology.</title>
        <authorList>
            <person name="Wiegand S."/>
            <person name="Jogler M."/>
            <person name="Boedeker C."/>
            <person name="Pinto D."/>
            <person name="Vollmers J."/>
            <person name="Rivas-Marin E."/>
            <person name="Kohn T."/>
            <person name="Peeters S.H."/>
            <person name="Heuer A."/>
            <person name="Rast P."/>
            <person name="Oberbeckmann S."/>
            <person name="Bunk B."/>
            <person name="Jeske O."/>
            <person name="Meyerdierks A."/>
            <person name="Storesund J.E."/>
            <person name="Kallscheuer N."/>
            <person name="Luecker S."/>
            <person name="Lage O.M."/>
            <person name="Pohl T."/>
            <person name="Merkel B.J."/>
            <person name="Hornburger P."/>
            <person name="Mueller R.-W."/>
            <person name="Bruemmer F."/>
            <person name="Labrenz M."/>
            <person name="Spormann A.M."/>
            <person name="Op den Camp H."/>
            <person name="Overmann J."/>
            <person name="Amann R."/>
            <person name="Jetten M.S.M."/>
            <person name="Mascher T."/>
            <person name="Medema M.H."/>
            <person name="Devos D.P."/>
            <person name="Kaster A.-K."/>
            <person name="Ovreas L."/>
            <person name="Rohde M."/>
            <person name="Galperin M.Y."/>
            <person name="Jogler C."/>
        </authorList>
    </citation>
    <scope>NUCLEOTIDE SEQUENCE [LARGE SCALE GENOMIC DNA]</scope>
    <source>
        <strain evidence="1 2">Q31a</strain>
    </source>
</reference>